<dbReference type="EMBL" id="BQXY01000003">
    <property type="protein sequence ID" value="GKU25482.1"/>
    <property type="molecule type" value="Genomic_DNA"/>
</dbReference>
<reference evidence="1" key="1">
    <citation type="journal article" date="2023" name="Int. J. Syst. Evol. Microbiol.">
        <title>&lt;i&gt;Clostridium folliculivorans&lt;/i&gt; sp. nov., isolated from soil samples of an organic paddy in Japan.</title>
        <authorList>
            <person name="Tazawa J."/>
            <person name="Kobayashi H."/>
            <person name="Tanizawa Y."/>
            <person name="Uchino A."/>
            <person name="Tanaka F."/>
            <person name="Urashima Y."/>
            <person name="Miura S."/>
            <person name="Sakamoto M."/>
            <person name="Ohkuma M."/>
            <person name="Tohno M."/>
        </authorList>
    </citation>
    <scope>NUCLEOTIDE SEQUENCE</scope>
    <source>
        <strain evidence="1">D1-1</strain>
    </source>
</reference>
<evidence type="ECO:0000313" key="2">
    <source>
        <dbReference type="Proteomes" id="UP001057868"/>
    </source>
</evidence>
<name>A0A9W5Y2Y4_9CLOT</name>
<dbReference type="Proteomes" id="UP001057868">
    <property type="component" value="Unassembled WGS sequence"/>
</dbReference>
<sequence length="49" mass="5941">MPLKITIDTNCILTLEYFKIQVENEKRQEILSFNKLIFNDLYKTLYKTI</sequence>
<organism evidence="1 2">
    <name type="scientific">Clostridium folliculivorans</name>
    <dbReference type="NCBI Taxonomy" id="2886038"/>
    <lineage>
        <taxon>Bacteria</taxon>
        <taxon>Bacillati</taxon>
        <taxon>Bacillota</taxon>
        <taxon>Clostridia</taxon>
        <taxon>Eubacteriales</taxon>
        <taxon>Clostridiaceae</taxon>
        <taxon>Clostridium</taxon>
    </lineage>
</organism>
<proteinExistence type="predicted"/>
<comment type="caution">
    <text evidence="1">The sequence shown here is derived from an EMBL/GenBank/DDBJ whole genome shotgun (WGS) entry which is preliminary data.</text>
</comment>
<accession>A0A9W5Y2Y4</accession>
<evidence type="ECO:0000313" key="1">
    <source>
        <dbReference type="EMBL" id="GKU25482.1"/>
    </source>
</evidence>
<keyword evidence="2" id="KW-1185">Reference proteome</keyword>
<gene>
    <name evidence="1" type="ORF">CFOLD11_23080</name>
</gene>
<protein>
    <submittedName>
        <fullName evidence="1">Uncharacterized protein</fullName>
    </submittedName>
</protein>
<dbReference type="AlphaFoldDB" id="A0A9W5Y2Y4"/>